<dbReference type="InterPro" id="IPR013783">
    <property type="entry name" value="Ig-like_fold"/>
</dbReference>
<dbReference type="InterPro" id="IPR015919">
    <property type="entry name" value="Cadherin-like_sf"/>
</dbReference>
<evidence type="ECO:0000313" key="7">
    <source>
        <dbReference type="Proteomes" id="UP000186817"/>
    </source>
</evidence>
<dbReference type="InterPro" id="IPR004934">
    <property type="entry name" value="TMOD"/>
</dbReference>
<dbReference type="GO" id="GO:0004672">
    <property type="term" value="F:protein kinase activity"/>
    <property type="evidence" value="ECO:0007669"/>
    <property type="project" value="InterPro"/>
</dbReference>
<dbReference type="SUPFAM" id="SSF49313">
    <property type="entry name" value="Cadherin-like"/>
    <property type="match status" value="1"/>
</dbReference>
<name>A0A1Q9CE20_SYMMI</name>
<dbReference type="PANTHER" id="PTHR10901:SF6">
    <property type="entry name" value="TROPOMODULIN, ISOFORM N"/>
    <property type="match status" value="1"/>
</dbReference>
<evidence type="ECO:0000256" key="3">
    <source>
        <dbReference type="ARBA" id="ARBA00023212"/>
    </source>
</evidence>
<comment type="caution">
    <text evidence="6">The sequence shown here is derived from an EMBL/GenBank/DDBJ whole genome shotgun (WGS) entry which is preliminary data.</text>
</comment>
<dbReference type="PANTHER" id="PTHR10901">
    <property type="entry name" value="TROPOMODULIN"/>
    <property type="match status" value="1"/>
</dbReference>
<dbReference type="EMBL" id="LSRX01001314">
    <property type="protein sequence ID" value="OLP81077.1"/>
    <property type="molecule type" value="Genomic_DNA"/>
</dbReference>
<feature type="compositionally biased region" description="Basic and acidic residues" evidence="4">
    <location>
        <begin position="448"/>
        <end position="467"/>
    </location>
</feature>
<keyword evidence="7" id="KW-1185">Reference proteome</keyword>
<dbReference type="GO" id="GO:0016020">
    <property type="term" value="C:membrane"/>
    <property type="evidence" value="ECO:0007669"/>
    <property type="project" value="InterPro"/>
</dbReference>
<dbReference type="SUPFAM" id="SSF52047">
    <property type="entry name" value="RNI-like"/>
    <property type="match status" value="1"/>
</dbReference>
<dbReference type="Gene3D" id="2.60.40.10">
    <property type="entry name" value="Immunoglobulins"/>
    <property type="match status" value="2"/>
</dbReference>
<organism evidence="6 7">
    <name type="scientific">Symbiodinium microadriaticum</name>
    <name type="common">Dinoflagellate</name>
    <name type="synonym">Zooxanthella microadriatica</name>
    <dbReference type="NCBI Taxonomy" id="2951"/>
    <lineage>
        <taxon>Eukaryota</taxon>
        <taxon>Sar</taxon>
        <taxon>Alveolata</taxon>
        <taxon>Dinophyceae</taxon>
        <taxon>Suessiales</taxon>
        <taxon>Symbiodiniaceae</taxon>
        <taxon>Symbiodinium</taxon>
    </lineage>
</organism>
<evidence type="ECO:0000259" key="5">
    <source>
        <dbReference type="Pfam" id="PF00069"/>
    </source>
</evidence>
<keyword evidence="2" id="KW-0963">Cytoplasm</keyword>
<dbReference type="GO" id="GO:0005523">
    <property type="term" value="F:tropomyosin binding"/>
    <property type="evidence" value="ECO:0007669"/>
    <property type="project" value="InterPro"/>
</dbReference>
<dbReference type="AlphaFoldDB" id="A0A1Q9CE20"/>
<dbReference type="SUPFAM" id="SSF56112">
    <property type="entry name" value="Protein kinase-like (PK-like)"/>
    <property type="match status" value="1"/>
</dbReference>
<dbReference type="Gene3D" id="1.10.510.10">
    <property type="entry name" value="Transferase(Phosphotransferase) domain 1"/>
    <property type="match status" value="1"/>
</dbReference>
<dbReference type="GO" id="GO:0005856">
    <property type="term" value="C:cytoskeleton"/>
    <property type="evidence" value="ECO:0007669"/>
    <property type="project" value="UniProtKB-SubCell"/>
</dbReference>
<feature type="region of interest" description="Disordered" evidence="4">
    <location>
        <begin position="389"/>
        <end position="409"/>
    </location>
</feature>
<dbReference type="Pfam" id="PF05345">
    <property type="entry name" value="He_PIG"/>
    <property type="match status" value="2"/>
</dbReference>
<dbReference type="InterPro" id="IPR000719">
    <property type="entry name" value="Prot_kinase_dom"/>
</dbReference>
<dbReference type="GO" id="GO:0005524">
    <property type="term" value="F:ATP binding"/>
    <property type="evidence" value="ECO:0007669"/>
    <property type="project" value="InterPro"/>
</dbReference>
<evidence type="ECO:0000256" key="2">
    <source>
        <dbReference type="ARBA" id="ARBA00022490"/>
    </source>
</evidence>
<dbReference type="Gene3D" id="3.80.10.10">
    <property type="entry name" value="Ribonuclease Inhibitor"/>
    <property type="match status" value="1"/>
</dbReference>
<evidence type="ECO:0000256" key="4">
    <source>
        <dbReference type="SAM" id="MobiDB-lite"/>
    </source>
</evidence>
<dbReference type="GO" id="GO:0051694">
    <property type="term" value="P:pointed-end actin filament capping"/>
    <property type="evidence" value="ECO:0007669"/>
    <property type="project" value="InterPro"/>
</dbReference>
<dbReference type="GO" id="GO:0005509">
    <property type="term" value="F:calcium ion binding"/>
    <property type="evidence" value="ECO:0007669"/>
    <property type="project" value="InterPro"/>
</dbReference>
<feature type="region of interest" description="Disordered" evidence="4">
    <location>
        <begin position="448"/>
        <end position="493"/>
    </location>
</feature>
<dbReference type="InterPro" id="IPR011009">
    <property type="entry name" value="Kinase-like_dom_sf"/>
</dbReference>
<reference evidence="6 7" key="1">
    <citation type="submission" date="2016-02" db="EMBL/GenBank/DDBJ databases">
        <title>Genome analysis of coral dinoflagellate symbionts highlights evolutionary adaptations to a symbiotic lifestyle.</title>
        <authorList>
            <person name="Aranda M."/>
            <person name="Li Y."/>
            <person name="Liew Y.J."/>
            <person name="Baumgarten S."/>
            <person name="Simakov O."/>
            <person name="Wilson M."/>
            <person name="Piel J."/>
            <person name="Ashoor H."/>
            <person name="Bougouffa S."/>
            <person name="Bajic V.B."/>
            <person name="Ryu T."/>
            <person name="Ravasi T."/>
            <person name="Bayer T."/>
            <person name="Micklem G."/>
            <person name="Kim H."/>
            <person name="Bhak J."/>
            <person name="Lajeunesse T.C."/>
            <person name="Voolstra C.R."/>
        </authorList>
    </citation>
    <scope>NUCLEOTIDE SEQUENCE [LARGE SCALE GENOMIC DNA]</scope>
    <source>
        <strain evidence="6 7">CCMP2467</strain>
    </source>
</reference>
<comment type="subcellular location">
    <subcellularLocation>
        <location evidence="1">Cytoplasm</location>
        <location evidence="1">Cytoskeleton</location>
    </subcellularLocation>
</comment>
<protein>
    <submittedName>
        <fullName evidence="6">Tropomodulin-2</fullName>
    </submittedName>
</protein>
<keyword evidence="3" id="KW-0206">Cytoskeleton</keyword>
<feature type="domain" description="Protein kinase" evidence="5">
    <location>
        <begin position="637"/>
        <end position="731"/>
    </location>
</feature>
<dbReference type="Pfam" id="PF00069">
    <property type="entry name" value="Pkinase"/>
    <property type="match status" value="1"/>
</dbReference>
<dbReference type="OrthoDB" id="447124at2759"/>
<evidence type="ECO:0000313" key="6">
    <source>
        <dbReference type="EMBL" id="OLP81077.1"/>
    </source>
</evidence>
<proteinExistence type="predicted"/>
<sequence>MQLAPKPALKMQRKDEFVSRTDAFSLTSAIVQGSVSSFAVEPALPEGVSLDETTGAITGAFGALCGEQTYVVTASGEDGHTSAELSFAVVLPAPKNLTYPMASPSYAVGEPMSIEPDLEGSEGCTFAVEPSLPEGLVLDPATGVISGQPVAESAETTYVLSASNASGSTTADLTFQVQEVQTVDAAGIDQKLAAKIEAIEDISDMIEEPAKAKSFGDWMIWMVHRAHLDDPTLTDFDFSNLHMPRGDLEERIAPKLAKAMAWNTNIQTLSLVNSNLQKAEGVVLAQSLKTNKTLLHLNLENNCLDSASVKDLATNLMENPSSKIETLRVAQQKQVGNSFGRPVEEAFGHLLEKNEAILRLGFFCSDAHWRNLIDRAVLRNNDFARRRRKRNMGEEEEEVPAEEKPLSRLLLKTPPAKPASELLPEGEPAHAAVRGFLILHRKFPTSTERRMSLGMIKETEGAREPRPDSPTNTTPKSPGHSPVPQAPEESLPNRMPLDKIEEGEFTQSLAPMVQTMSTGLFQGTAKGLTKANMAGTFLHESTGIQKISSIDDVFVLKQQVQPPSNEHVKVLQKTFFALSGEETLGPAKAFFWTLWRQNAEVMLRLKRSRFLCNILQVYEDLYEVLTGKEMLSEDDIKVGTDQYIAPEAYEGTYSQASDVFAVGVIAHKVFDDKPGENYVGSPKMHEIADKLRQADLNWEKDFKENGLAADFCKQLMSLEPEDRPSADEAISTGTATRRLADSCRVVDRCQRQAHLGAFQRQGENASIPGRSQLQTYAKNNGMPMKFVMRQAKEL</sequence>
<accession>A0A1Q9CE20</accession>
<dbReference type="Proteomes" id="UP000186817">
    <property type="component" value="Unassembled WGS sequence"/>
</dbReference>
<evidence type="ECO:0000256" key="1">
    <source>
        <dbReference type="ARBA" id="ARBA00004245"/>
    </source>
</evidence>
<gene>
    <name evidence="6" type="primary">Tmod2</name>
    <name evidence="6" type="ORF">AK812_SmicGene38435</name>
</gene>
<dbReference type="GO" id="GO:0007015">
    <property type="term" value="P:actin filament organization"/>
    <property type="evidence" value="ECO:0007669"/>
    <property type="project" value="TreeGrafter"/>
</dbReference>
<dbReference type="InterPro" id="IPR032675">
    <property type="entry name" value="LRR_dom_sf"/>
</dbReference>